<dbReference type="PANTHER" id="PTHR46888:SF1">
    <property type="entry name" value="RIBONUCLEASE H"/>
    <property type="match status" value="1"/>
</dbReference>
<protein>
    <submittedName>
        <fullName evidence="2">Uncharacterized protein</fullName>
    </submittedName>
</protein>
<dbReference type="OrthoDB" id="6432602at2759"/>
<dbReference type="EMBL" id="BGPR01005685">
    <property type="protein sequence ID" value="GBN12479.1"/>
    <property type="molecule type" value="Genomic_DNA"/>
</dbReference>
<dbReference type="PANTHER" id="PTHR46888">
    <property type="entry name" value="ZINC KNUCKLE DOMAINCONTAINING PROTEIN-RELATED"/>
    <property type="match status" value="1"/>
</dbReference>
<organism evidence="2 3">
    <name type="scientific">Araneus ventricosus</name>
    <name type="common">Orbweaver spider</name>
    <name type="synonym">Epeira ventricosa</name>
    <dbReference type="NCBI Taxonomy" id="182803"/>
    <lineage>
        <taxon>Eukaryota</taxon>
        <taxon>Metazoa</taxon>
        <taxon>Ecdysozoa</taxon>
        <taxon>Arthropoda</taxon>
        <taxon>Chelicerata</taxon>
        <taxon>Arachnida</taxon>
        <taxon>Araneae</taxon>
        <taxon>Araneomorphae</taxon>
        <taxon>Entelegynae</taxon>
        <taxon>Araneoidea</taxon>
        <taxon>Araneidae</taxon>
        <taxon>Araneus</taxon>
    </lineage>
</organism>
<sequence>MAFLAKAQKADLLSPAAEAVTSARIQKEEKEREFVAKEKEKEKEIELFLKKMELEIEAKRIESTTEGRVKSPFDVCRLILKFDPKVGDINLYMTLFERQVKRAKVSEELWVSHLIGLLPNDMAQLIAREPDEVTDDYEQVKQILLKRYKFSAEMF</sequence>
<keyword evidence="3" id="KW-1185">Reference proteome</keyword>
<reference evidence="2 3" key="1">
    <citation type="journal article" date="2019" name="Sci. Rep.">
        <title>Orb-weaving spider Araneus ventricosus genome elucidates the spidroin gene catalogue.</title>
        <authorList>
            <person name="Kono N."/>
            <person name="Nakamura H."/>
            <person name="Ohtoshi R."/>
            <person name="Moran D.A.P."/>
            <person name="Shinohara A."/>
            <person name="Yoshida Y."/>
            <person name="Fujiwara M."/>
            <person name="Mori M."/>
            <person name="Tomita M."/>
            <person name="Arakawa K."/>
        </authorList>
    </citation>
    <scope>NUCLEOTIDE SEQUENCE [LARGE SCALE GENOMIC DNA]</scope>
</reference>
<proteinExistence type="predicted"/>
<dbReference type="AlphaFoldDB" id="A0A4Y2LDC3"/>
<keyword evidence="1" id="KW-0175">Coiled coil</keyword>
<evidence type="ECO:0000256" key="1">
    <source>
        <dbReference type="SAM" id="Coils"/>
    </source>
</evidence>
<gene>
    <name evidence="2" type="ORF">AVEN_135987_1</name>
</gene>
<comment type="caution">
    <text evidence="2">The sequence shown here is derived from an EMBL/GenBank/DDBJ whole genome shotgun (WGS) entry which is preliminary data.</text>
</comment>
<name>A0A4Y2LDC3_ARAVE</name>
<dbReference type="Proteomes" id="UP000499080">
    <property type="component" value="Unassembled WGS sequence"/>
</dbReference>
<feature type="coiled-coil region" evidence="1">
    <location>
        <begin position="20"/>
        <end position="47"/>
    </location>
</feature>
<evidence type="ECO:0000313" key="2">
    <source>
        <dbReference type="EMBL" id="GBN12479.1"/>
    </source>
</evidence>
<accession>A0A4Y2LDC3</accession>
<evidence type="ECO:0000313" key="3">
    <source>
        <dbReference type="Proteomes" id="UP000499080"/>
    </source>
</evidence>